<dbReference type="InterPro" id="IPR036689">
    <property type="entry name" value="ESAT-6-like_sf"/>
</dbReference>
<reference evidence="1 2" key="1">
    <citation type="journal article" date="2015" name="Proc. Natl. Acad. Sci. U.S.A.">
        <title>Insight into the evolution and origin of leprosy bacilli from the genome sequence of Mycobacterium lepromatosis.</title>
        <authorList>
            <person name="Singh P."/>
            <person name="Benjak A."/>
            <person name="Schuenemann V.J."/>
            <person name="Herbig A."/>
            <person name="Avanzi C."/>
            <person name="Busso P."/>
            <person name="Nieselt K."/>
            <person name="Krause J."/>
            <person name="Vera-Cabrera L."/>
            <person name="Cole S.T."/>
        </authorList>
    </citation>
    <scope>NUCLEOTIDE SEQUENCE [LARGE SCALE GENOMIC DNA]</scope>
    <source>
        <strain evidence="1 2">Mx1-22A</strain>
    </source>
</reference>
<sequence length="98" mass="10247">MSLLDVHIPQLVTSESAFGAKAALMRSKIHEAECEAISAQAFHQGESSAAFQSAHAQFVSAAERINTLLDIAQQHLGEAAETYVAADATAASTYATGL</sequence>
<dbReference type="Pfam" id="PF06013">
    <property type="entry name" value="WXG100"/>
    <property type="match status" value="1"/>
</dbReference>
<dbReference type="Gene3D" id="1.10.287.1060">
    <property type="entry name" value="ESAT-6-like"/>
    <property type="match status" value="1"/>
</dbReference>
<dbReference type="OrthoDB" id="4750882at2"/>
<dbReference type="RefSeq" id="WP_045843903.1">
    <property type="nucleotide sequence ID" value="NZ_CP083405.1"/>
</dbReference>
<protein>
    <submittedName>
        <fullName evidence="1">ESAT-6 like protein EsxG</fullName>
    </submittedName>
</protein>
<dbReference type="Proteomes" id="UP000053699">
    <property type="component" value="Unassembled WGS sequence"/>
</dbReference>
<gene>
    <name evidence="1" type="primary">esxG</name>
    <name evidence="1" type="ORF">MLPM_2532</name>
</gene>
<dbReference type="AlphaFoldDB" id="A0A0F4ENW2"/>
<accession>A0A0F4ENW2</accession>
<evidence type="ECO:0000313" key="2">
    <source>
        <dbReference type="Proteomes" id="UP000053699"/>
    </source>
</evidence>
<dbReference type="PATRIC" id="fig|480418.6.peg.5371"/>
<organism evidence="1 2">
    <name type="scientific">Mycobacterium lepromatosis</name>
    <dbReference type="NCBI Taxonomy" id="480418"/>
    <lineage>
        <taxon>Bacteria</taxon>
        <taxon>Bacillati</taxon>
        <taxon>Actinomycetota</taxon>
        <taxon>Actinomycetes</taxon>
        <taxon>Mycobacteriales</taxon>
        <taxon>Mycobacteriaceae</taxon>
        <taxon>Mycobacterium</taxon>
    </lineage>
</organism>
<evidence type="ECO:0000313" key="1">
    <source>
        <dbReference type="EMBL" id="KJX74558.1"/>
    </source>
</evidence>
<dbReference type="STRING" id="480418.GCA_000975265_03638"/>
<dbReference type="EMBL" id="JRPY01000113">
    <property type="protein sequence ID" value="KJX74558.1"/>
    <property type="molecule type" value="Genomic_DNA"/>
</dbReference>
<proteinExistence type="predicted"/>
<keyword evidence="2" id="KW-1185">Reference proteome</keyword>
<name>A0A0F4ENW2_9MYCO</name>
<comment type="caution">
    <text evidence="1">The sequence shown here is derived from an EMBL/GenBank/DDBJ whole genome shotgun (WGS) entry which is preliminary data.</text>
</comment>
<dbReference type="SUPFAM" id="SSF140453">
    <property type="entry name" value="EsxAB dimer-like"/>
    <property type="match status" value="1"/>
</dbReference>
<dbReference type="InterPro" id="IPR010310">
    <property type="entry name" value="T7SS_ESAT-6-like"/>
</dbReference>